<evidence type="ECO:0000313" key="3">
    <source>
        <dbReference type="EMBL" id="CUQ77103.1"/>
    </source>
</evidence>
<protein>
    <submittedName>
        <fullName evidence="3">Helix-turn-helix</fullName>
    </submittedName>
</protein>
<dbReference type="PROSITE" id="PS50943">
    <property type="entry name" value="HTH_CROC1"/>
    <property type="match status" value="1"/>
</dbReference>
<dbReference type="AlphaFoldDB" id="A0A174YPQ1"/>
<dbReference type="SUPFAM" id="SSF47413">
    <property type="entry name" value="lambda repressor-like DNA-binding domains"/>
    <property type="match status" value="1"/>
</dbReference>
<dbReference type="CDD" id="cd00093">
    <property type="entry name" value="HTH_XRE"/>
    <property type="match status" value="1"/>
</dbReference>
<dbReference type="RefSeq" id="WP_055215546.1">
    <property type="nucleotide sequence ID" value="NZ_CZBU01000003.1"/>
</dbReference>
<feature type="transmembrane region" description="Helical" evidence="1">
    <location>
        <begin position="59"/>
        <end position="81"/>
    </location>
</feature>
<keyword evidence="1" id="KW-1133">Transmembrane helix</keyword>
<evidence type="ECO:0000313" key="4">
    <source>
        <dbReference type="Proteomes" id="UP000095621"/>
    </source>
</evidence>
<keyword evidence="1" id="KW-0472">Membrane</keyword>
<organism evidence="3 4">
    <name type="scientific">Lachnospira eligens</name>
    <dbReference type="NCBI Taxonomy" id="39485"/>
    <lineage>
        <taxon>Bacteria</taxon>
        <taxon>Bacillati</taxon>
        <taxon>Bacillota</taxon>
        <taxon>Clostridia</taxon>
        <taxon>Lachnospirales</taxon>
        <taxon>Lachnospiraceae</taxon>
        <taxon>Lachnospira</taxon>
    </lineage>
</organism>
<evidence type="ECO:0000256" key="1">
    <source>
        <dbReference type="SAM" id="Phobius"/>
    </source>
</evidence>
<dbReference type="SMART" id="SM00530">
    <property type="entry name" value="HTH_XRE"/>
    <property type="match status" value="1"/>
</dbReference>
<keyword evidence="1" id="KW-0812">Transmembrane</keyword>
<reference evidence="3 4" key="1">
    <citation type="submission" date="2015-09" db="EMBL/GenBank/DDBJ databases">
        <authorList>
            <consortium name="Pathogen Informatics"/>
        </authorList>
    </citation>
    <scope>NUCLEOTIDE SEQUENCE [LARGE SCALE GENOMIC DNA]</scope>
    <source>
        <strain evidence="3 4">2789STDY5834875</strain>
    </source>
</reference>
<gene>
    <name evidence="3" type="ORF">ERS852490_01394</name>
</gene>
<dbReference type="Pfam" id="PF01381">
    <property type="entry name" value="HTH_3"/>
    <property type="match status" value="1"/>
</dbReference>
<dbReference type="InterPro" id="IPR010982">
    <property type="entry name" value="Lambda_DNA-bd_dom_sf"/>
</dbReference>
<dbReference type="EMBL" id="CZBU01000003">
    <property type="protein sequence ID" value="CUQ77103.1"/>
    <property type="molecule type" value="Genomic_DNA"/>
</dbReference>
<sequence>MHNNEYISEVEFIDIFADNLRDIMYEMDISEGELARRTGLSKMAISRYLNKKRMPTLKALVNLSYVLCVPITDLIPTYAMID</sequence>
<dbReference type="GO" id="GO:0003677">
    <property type="term" value="F:DNA binding"/>
    <property type="evidence" value="ECO:0007669"/>
    <property type="project" value="InterPro"/>
</dbReference>
<dbReference type="OrthoDB" id="194368at2"/>
<accession>A0A174YPQ1</accession>
<dbReference type="Gene3D" id="1.10.260.40">
    <property type="entry name" value="lambda repressor-like DNA-binding domains"/>
    <property type="match status" value="1"/>
</dbReference>
<evidence type="ECO:0000259" key="2">
    <source>
        <dbReference type="PROSITE" id="PS50943"/>
    </source>
</evidence>
<dbReference type="Proteomes" id="UP000095621">
    <property type="component" value="Unassembled WGS sequence"/>
</dbReference>
<name>A0A174YPQ1_9FIRM</name>
<dbReference type="InterPro" id="IPR001387">
    <property type="entry name" value="Cro/C1-type_HTH"/>
</dbReference>
<proteinExistence type="predicted"/>
<feature type="domain" description="HTH cro/C1-type" evidence="2">
    <location>
        <begin position="33"/>
        <end position="74"/>
    </location>
</feature>